<dbReference type="Gene3D" id="3.90.950.20">
    <property type="entry name" value="CinA-like"/>
    <property type="match status" value="1"/>
</dbReference>
<evidence type="ECO:0000259" key="1">
    <source>
        <dbReference type="Pfam" id="PF02464"/>
    </source>
</evidence>
<keyword evidence="3" id="KW-1185">Reference proteome</keyword>
<dbReference type="EMBL" id="SNWF01000005">
    <property type="protein sequence ID" value="TDN89506.1"/>
    <property type="molecule type" value="Genomic_DNA"/>
</dbReference>
<evidence type="ECO:0000313" key="2">
    <source>
        <dbReference type="EMBL" id="TDN89506.1"/>
    </source>
</evidence>
<protein>
    <submittedName>
        <fullName evidence="2">Nicotinamide-nucleotide amidase</fullName>
    </submittedName>
</protein>
<dbReference type="Proteomes" id="UP000294737">
    <property type="component" value="Unassembled WGS sequence"/>
</dbReference>
<name>A0A4R6G4Z4_9BURK</name>
<dbReference type="NCBIfam" id="TIGR00199">
    <property type="entry name" value="PncC_domain"/>
    <property type="match status" value="1"/>
</dbReference>
<dbReference type="InterPro" id="IPR036653">
    <property type="entry name" value="CinA-like_C"/>
</dbReference>
<organism evidence="2 3">
    <name type="scientific">Herminiimonas fonticola</name>
    <dbReference type="NCBI Taxonomy" id="303380"/>
    <lineage>
        <taxon>Bacteria</taxon>
        <taxon>Pseudomonadati</taxon>
        <taxon>Pseudomonadota</taxon>
        <taxon>Betaproteobacteria</taxon>
        <taxon>Burkholderiales</taxon>
        <taxon>Oxalobacteraceae</taxon>
        <taxon>Herminiimonas</taxon>
    </lineage>
</organism>
<dbReference type="Pfam" id="PF02464">
    <property type="entry name" value="CinA"/>
    <property type="match status" value="1"/>
</dbReference>
<evidence type="ECO:0000313" key="3">
    <source>
        <dbReference type="Proteomes" id="UP000294737"/>
    </source>
</evidence>
<feature type="domain" description="CinA C-terminal" evidence="1">
    <location>
        <begin position="16"/>
        <end position="167"/>
    </location>
</feature>
<dbReference type="AlphaFoldDB" id="A0A4R6G4Z4"/>
<accession>A0A4R6G4Z4</accession>
<proteinExistence type="predicted"/>
<reference evidence="2 3" key="1">
    <citation type="submission" date="2019-03" db="EMBL/GenBank/DDBJ databases">
        <title>Genomic Encyclopedia of Type Strains, Phase IV (KMG-IV): sequencing the most valuable type-strain genomes for metagenomic binning, comparative biology and taxonomic classification.</title>
        <authorList>
            <person name="Goeker M."/>
        </authorList>
    </citation>
    <scope>NUCLEOTIDE SEQUENCE [LARGE SCALE GENOMIC DNA]</scope>
    <source>
        <strain evidence="2 3">DSM 18555</strain>
    </source>
</reference>
<dbReference type="SUPFAM" id="SSF142433">
    <property type="entry name" value="CinA-like"/>
    <property type="match status" value="1"/>
</dbReference>
<sequence length="172" mass="18021">MAHDISMQVEDHDIFELATLVGQELKSRGLILATAESCTGGGVAQAITEIAGSSTWFDCGFVTYSNASKVALLNVPADVLEQHGAVSNETATAMCAGALRNSQATVALSTTGIAGPDGGVPGKPVGTIYFGWACGDVMQVERMLFSGTRRSVREQTIKHALHGLLELLARTK</sequence>
<gene>
    <name evidence="2" type="ORF">EV677_1563</name>
</gene>
<dbReference type="InterPro" id="IPR008136">
    <property type="entry name" value="CinA_C"/>
</dbReference>
<comment type="caution">
    <text evidence="2">The sequence shown here is derived from an EMBL/GenBank/DDBJ whole genome shotgun (WGS) entry which is preliminary data.</text>
</comment>